<evidence type="ECO:0000256" key="1">
    <source>
        <dbReference type="SAM" id="MobiDB-lite"/>
    </source>
</evidence>
<gene>
    <name evidence="4" type="ORF">GCM10010430_73560</name>
</gene>
<feature type="region of interest" description="Disordered" evidence="1">
    <location>
        <begin position="1206"/>
        <end position="1249"/>
    </location>
</feature>
<keyword evidence="5" id="KW-1185">Reference proteome</keyword>
<dbReference type="Pfam" id="PF25547">
    <property type="entry name" value="WXG100_2"/>
    <property type="match status" value="1"/>
</dbReference>
<dbReference type="Pfam" id="PF15644">
    <property type="entry name" value="Gln_amidase"/>
    <property type="match status" value="1"/>
</dbReference>
<feature type="compositionally biased region" description="Basic and acidic residues" evidence="1">
    <location>
        <begin position="589"/>
        <end position="602"/>
    </location>
</feature>
<evidence type="ECO:0000259" key="2">
    <source>
        <dbReference type="Pfam" id="PF15644"/>
    </source>
</evidence>
<dbReference type="InterPro" id="IPR057746">
    <property type="entry name" value="CpnT-like_N"/>
</dbReference>
<sequence>MSIMLPSELEWVLQILGYNWPHADEDKLREAAQVWREFGQEIDRIRERGSSSAQRVTSDNSGEAIDGFVEMWRRFDGGGGYLHEAKEAAELMAFALEAAAIAAEVAKIAVIAQLVMLAVEIISAQAAAPFSFGLSEVGALGATQATRLIVRRILTELRHKLVETLKQTLKQSAIQALEAMVSDFIKQGVKMEFGAQQGFNVGELAKTGVDSVKQSVKDLPNSLATGLRDNVASGMAGAAKHRATGGGSHESPSAHVPHESHESGLPQGSHESSGSHEPGSSGPRESGESYTTGSGGGSGSSGHGGPSAGVGTRSDGVAGGGGSDEGGQHTGGGSSGAHDSASGAGSGSGADHAGGASRPRTDRGPALDPFGTRLTGDGDSVPAASHHDEAGARPTRASETPSSAPAHHPGEPAAHGTGPAEHAGSAGGPSAGVNHSDTPAHGASEPPPTSGRHAEGPSHGDAPAEHGSTGPSPAPSPASSSVPSHGQVPSGHAGSEPAPAPGHHGEAPGHAGAEQPSAPTHHGGEPQRSGPEHPSAPAHHGDEPARHAAPAERGGSEPSPATGHRTDATVHSTEPPAQHPGGGQTSAPGHEHGGAQRQDESGRPGTEPAGTAGHPAQPAEHGGAQRQDEAGRPGTEPAGTAGHPAQPAEHGGAQRQDEAGRHTSDPAADPRRVSDSEPGHAGTGPENTTTSAPGHAAPEHSADGPSAPTQSGAAPRPAHPGSVPLGPVRPHGGAEEPASRPGGGISSPERPDGRNEGGPARLEADSAGTATLPRPSVAEPPAAHGPDGTASHPDVSAPPAAPPGMPSMAAPVGGGTGGAGGAAHAGTSGGAGRVSTPITTGPVRSSHTPSADSPSTARRPEAAGGSRPQEPVRLGQSRPSRPATPAGQAPSAHHPAEPRPTRPPVETGPVRRPGAPSAEPPANRHPAEPKPSGPAPAKAPTDKAAGHTGPGSRAPEHSVPGQRTPDHQAAEHQPADHRAPEHHTADDNTATHHHNEDGATAHNPHEPTEGHHPLPEHPLAESRPHDVPGGLQRVDPHHQQDLESRVPRNPDGTPQRHPDPNGDWPGAINGPGHREPGRNNNCLDVALSTADTYNGHPTAAAARSHDGTHEGEHGGRDRAEQQLGAKFRDLGNGEHAYRNLEDQLRGAGHGSQAVIITQDAHGRAHAWNAVNHHGKITYLDNQTGARSPHPIHDGKHGVWAIPLNADRHPLPAHHEPSPQLSEHSPERRAPAEPASHPVRGSAEFDEKQAKDHQHLGMLPEESQVALRDSEERHVSQMDLEKAYHALDEWERDGDLGKLLDDAALRGREADPKNNHVPRGFSHSDLKKALPGFDEMPSAERCAIVAVLGRMSLGFHRGNAVNHVLGDADHYVVDESGAKPEKGESWGVHYHARADMRGGLAGKKPDPARATFNHLEETYGADTEGKSYAQHVRETDGRNEHRPDFTGRNFAVLEVYDPVSKETHYVVDSSIPQGNANQNHSEPHIGNYFDAVNKQRIEAGLPELDPVHLYTEREPCGATSGSLTKSDCSHYIVNSESLSHIPVSYGVGFRRGQLASDPVGESLGKRKVQTELSAQFKEHLSRIGDLWMRASAKRQGILLDTES</sequence>
<feature type="compositionally biased region" description="Basic and acidic residues" evidence="1">
    <location>
        <begin position="1206"/>
        <end position="1216"/>
    </location>
</feature>
<name>A0ABN3EYP1_9ACTN</name>
<dbReference type="EMBL" id="BAAATR010000056">
    <property type="protein sequence ID" value="GAA2276973.1"/>
    <property type="molecule type" value="Genomic_DNA"/>
</dbReference>
<feature type="compositionally biased region" description="Basic and acidic residues" evidence="1">
    <location>
        <begin position="1103"/>
        <end position="1118"/>
    </location>
</feature>
<dbReference type="InterPro" id="IPR028908">
    <property type="entry name" value="Tox-PL_dom"/>
</dbReference>
<protein>
    <recommendedName>
        <fullName evidence="6">Tox-PL domain-containing protein</fullName>
    </recommendedName>
</protein>
<feature type="compositionally biased region" description="Low complexity" evidence="1">
    <location>
        <begin position="336"/>
        <end position="357"/>
    </location>
</feature>
<feature type="domain" description="Outer membrane channel protein CpnT-like N-terminal" evidence="3">
    <location>
        <begin position="10"/>
        <end position="148"/>
    </location>
</feature>
<feature type="compositionally biased region" description="Low complexity" evidence="1">
    <location>
        <begin position="401"/>
        <end position="421"/>
    </location>
</feature>
<feature type="compositionally biased region" description="Basic and acidic residues" evidence="1">
    <location>
        <begin position="539"/>
        <end position="550"/>
    </location>
</feature>
<feature type="compositionally biased region" description="Low complexity" evidence="1">
    <location>
        <begin position="268"/>
        <end position="292"/>
    </location>
</feature>
<evidence type="ECO:0000313" key="4">
    <source>
        <dbReference type="EMBL" id="GAA2276973.1"/>
    </source>
</evidence>
<evidence type="ECO:0000259" key="3">
    <source>
        <dbReference type="Pfam" id="PF25547"/>
    </source>
</evidence>
<feature type="compositionally biased region" description="Basic and acidic residues" evidence="1">
    <location>
        <begin position="655"/>
        <end position="678"/>
    </location>
</feature>
<reference evidence="4 5" key="1">
    <citation type="journal article" date="2019" name="Int. J. Syst. Evol. Microbiol.">
        <title>The Global Catalogue of Microorganisms (GCM) 10K type strain sequencing project: providing services to taxonomists for standard genome sequencing and annotation.</title>
        <authorList>
            <consortium name="The Broad Institute Genomics Platform"/>
            <consortium name="The Broad Institute Genome Sequencing Center for Infectious Disease"/>
            <person name="Wu L."/>
            <person name="Ma J."/>
        </authorList>
    </citation>
    <scope>NUCLEOTIDE SEQUENCE [LARGE SCALE GENOMIC DNA]</scope>
    <source>
        <strain evidence="4 5">JCM 7356</strain>
    </source>
</reference>
<feature type="region of interest" description="Disordered" evidence="1">
    <location>
        <begin position="235"/>
        <end position="1118"/>
    </location>
</feature>
<evidence type="ECO:0000313" key="5">
    <source>
        <dbReference type="Proteomes" id="UP001500305"/>
    </source>
</evidence>
<feature type="compositionally biased region" description="Gly residues" evidence="1">
    <location>
        <begin position="812"/>
        <end position="832"/>
    </location>
</feature>
<proteinExistence type="predicted"/>
<feature type="compositionally biased region" description="Gly residues" evidence="1">
    <location>
        <begin position="317"/>
        <end position="335"/>
    </location>
</feature>
<feature type="compositionally biased region" description="Basic and acidic residues" evidence="1">
    <location>
        <begin position="1034"/>
        <end position="1060"/>
    </location>
</feature>
<organism evidence="4 5">
    <name type="scientific">Kitasatospora cystarginea</name>
    <dbReference type="NCBI Taxonomy" id="58350"/>
    <lineage>
        <taxon>Bacteria</taxon>
        <taxon>Bacillati</taxon>
        <taxon>Actinomycetota</taxon>
        <taxon>Actinomycetes</taxon>
        <taxon>Kitasatosporales</taxon>
        <taxon>Streptomycetaceae</taxon>
        <taxon>Kitasatospora</taxon>
    </lineage>
</organism>
<feature type="compositionally biased region" description="Gly residues" evidence="1">
    <location>
        <begin position="293"/>
        <end position="308"/>
    </location>
</feature>
<feature type="domain" description="Tox-PL" evidence="2">
    <location>
        <begin position="1080"/>
        <end position="1184"/>
    </location>
</feature>
<accession>A0ABN3EYP1</accession>
<comment type="caution">
    <text evidence="4">The sequence shown here is derived from an EMBL/GenBank/DDBJ whole genome shotgun (WGS) entry which is preliminary data.</text>
</comment>
<dbReference type="Proteomes" id="UP001500305">
    <property type="component" value="Unassembled WGS sequence"/>
</dbReference>
<evidence type="ECO:0008006" key="6">
    <source>
        <dbReference type="Google" id="ProtNLM"/>
    </source>
</evidence>
<feature type="compositionally biased region" description="Basic and acidic residues" evidence="1">
    <location>
        <begin position="452"/>
        <end position="464"/>
    </location>
</feature>
<feature type="compositionally biased region" description="Basic and acidic residues" evidence="1">
    <location>
        <begin position="964"/>
        <end position="1026"/>
    </location>
</feature>
<feature type="compositionally biased region" description="Polar residues" evidence="1">
    <location>
        <begin position="836"/>
        <end position="856"/>
    </location>
</feature>